<dbReference type="Proteomes" id="UP001595989">
    <property type="component" value="Unassembled WGS sequence"/>
</dbReference>
<accession>A0ABV9DGR2</accession>
<name>A0ABV9DGR2_9BACI</name>
<keyword evidence="1" id="KW-0812">Transmembrane</keyword>
<sequence>MTLSRIMKFITGGAEAFLGIPFIGGAYILGTGWTPLLVMFVLHLITVVIAYRDRGSIAGNILGMITSVVGVIPIVGMIMHIITAIVILIDAIIHKK</sequence>
<organism evidence="2 3">
    <name type="scientific">Virgibacillus kekensis</name>
    <dbReference type="NCBI Taxonomy" id="202261"/>
    <lineage>
        <taxon>Bacteria</taxon>
        <taxon>Bacillati</taxon>
        <taxon>Bacillota</taxon>
        <taxon>Bacilli</taxon>
        <taxon>Bacillales</taxon>
        <taxon>Bacillaceae</taxon>
        <taxon>Virgibacillus</taxon>
    </lineage>
</organism>
<evidence type="ECO:0000313" key="3">
    <source>
        <dbReference type="Proteomes" id="UP001595989"/>
    </source>
</evidence>
<gene>
    <name evidence="2" type="ORF">ACFO3D_07385</name>
</gene>
<keyword evidence="3" id="KW-1185">Reference proteome</keyword>
<dbReference type="EMBL" id="JBHSFU010000004">
    <property type="protein sequence ID" value="MFC4558029.1"/>
    <property type="molecule type" value="Genomic_DNA"/>
</dbReference>
<protein>
    <recommendedName>
        <fullName evidence="4">DUF4233 domain-containing protein</fullName>
    </recommendedName>
</protein>
<proteinExistence type="predicted"/>
<evidence type="ECO:0000256" key="1">
    <source>
        <dbReference type="SAM" id="Phobius"/>
    </source>
</evidence>
<feature type="transmembrane region" description="Helical" evidence="1">
    <location>
        <begin position="64"/>
        <end position="93"/>
    </location>
</feature>
<feature type="transmembrane region" description="Helical" evidence="1">
    <location>
        <begin position="12"/>
        <end position="30"/>
    </location>
</feature>
<evidence type="ECO:0008006" key="4">
    <source>
        <dbReference type="Google" id="ProtNLM"/>
    </source>
</evidence>
<comment type="caution">
    <text evidence="2">The sequence shown here is derived from an EMBL/GenBank/DDBJ whole genome shotgun (WGS) entry which is preliminary data.</text>
</comment>
<evidence type="ECO:0000313" key="2">
    <source>
        <dbReference type="EMBL" id="MFC4558029.1"/>
    </source>
</evidence>
<reference evidence="3" key="1">
    <citation type="journal article" date="2019" name="Int. J. Syst. Evol. Microbiol.">
        <title>The Global Catalogue of Microorganisms (GCM) 10K type strain sequencing project: providing services to taxonomists for standard genome sequencing and annotation.</title>
        <authorList>
            <consortium name="The Broad Institute Genomics Platform"/>
            <consortium name="The Broad Institute Genome Sequencing Center for Infectious Disease"/>
            <person name="Wu L."/>
            <person name="Ma J."/>
        </authorList>
    </citation>
    <scope>NUCLEOTIDE SEQUENCE [LARGE SCALE GENOMIC DNA]</scope>
    <source>
        <strain evidence="3">CGMCC 4.7426</strain>
    </source>
</reference>
<keyword evidence="1" id="KW-0472">Membrane</keyword>
<dbReference type="RefSeq" id="WP_390294328.1">
    <property type="nucleotide sequence ID" value="NZ_JBHSFU010000004.1"/>
</dbReference>
<feature type="transmembrane region" description="Helical" evidence="1">
    <location>
        <begin position="36"/>
        <end position="52"/>
    </location>
</feature>
<keyword evidence="1" id="KW-1133">Transmembrane helix</keyword>